<dbReference type="EMBL" id="CASHSV030000013">
    <property type="protein sequence ID" value="CAJ2637507.1"/>
    <property type="molecule type" value="Genomic_DNA"/>
</dbReference>
<protein>
    <submittedName>
        <fullName evidence="1">Uncharacterized protein</fullName>
    </submittedName>
</protein>
<reference evidence="1" key="1">
    <citation type="submission" date="2023-10" db="EMBL/GenBank/DDBJ databases">
        <authorList>
            <person name="Rodriguez Cubillos JULIANA M."/>
            <person name="De Vega J."/>
        </authorList>
    </citation>
    <scope>NUCLEOTIDE SEQUENCE</scope>
</reference>
<evidence type="ECO:0000313" key="1">
    <source>
        <dbReference type="EMBL" id="CAJ2637507.1"/>
    </source>
</evidence>
<gene>
    <name evidence="1" type="ORF">MILVUS5_LOCUS7856</name>
</gene>
<organism evidence="1 2">
    <name type="scientific">Trifolium pratense</name>
    <name type="common">Red clover</name>
    <dbReference type="NCBI Taxonomy" id="57577"/>
    <lineage>
        <taxon>Eukaryota</taxon>
        <taxon>Viridiplantae</taxon>
        <taxon>Streptophyta</taxon>
        <taxon>Embryophyta</taxon>
        <taxon>Tracheophyta</taxon>
        <taxon>Spermatophyta</taxon>
        <taxon>Magnoliopsida</taxon>
        <taxon>eudicotyledons</taxon>
        <taxon>Gunneridae</taxon>
        <taxon>Pentapetalae</taxon>
        <taxon>rosids</taxon>
        <taxon>fabids</taxon>
        <taxon>Fabales</taxon>
        <taxon>Fabaceae</taxon>
        <taxon>Papilionoideae</taxon>
        <taxon>50 kb inversion clade</taxon>
        <taxon>NPAAA clade</taxon>
        <taxon>Hologalegina</taxon>
        <taxon>IRL clade</taxon>
        <taxon>Trifolieae</taxon>
        <taxon>Trifolium</taxon>
    </lineage>
</organism>
<comment type="caution">
    <text evidence="1">The sequence shown here is derived from an EMBL/GenBank/DDBJ whole genome shotgun (WGS) entry which is preliminary data.</text>
</comment>
<sequence>MYLTNSKEDDNVKNFENPNEEIVKDYETLGLENHRTAENLGKLGLGCYDDIDVNIGAPTEAKSNSVLESLKENVLETDVAPDATTSAVQGNLEKIVIPESPDTANIPEKEKSPKTTKVDNVSGDNIVVISQSDESLKTVSEHSESTKKDKNADLNLIDVDNLNYGESQVEKTLAPIAKRLRSRSGKGVATRSKKTNTPSKGKKTSTPTKKLVNFGPPRSASKVNVSSAKEKKSSERKEPLSSDSEFKEEAVKVTTGGSSRKTVKGKKAQLNVCPTPLNNVSFHLEDGSSKWRFIFYRRLSLERNLSSDLLNYKVLIELIEAAGLVKTVKDLGSCYEKLVKEFFINIGEDCYDPENPEYRKVCVRGRCTEFSPAIVNDFLGRSTNGVHEMKVSNDEIFQTFTNNQVRKWPSKIFSAKLIAKYALLNKIGVANWVPTSHTLEVSIGMAKFIYVIGTRTAFDFGSYIFDQTYKHAKSLAVQMPIAFPTLICGIILSQHLDICIAADVPCAREANLSLNYRLFKGSHAADIVGPSGKKSSDTLSKQQMIADLKATSKDLEERKLYVDHVIQVFEVEVAKEGGLDDDGTVMQVEGSDESASI</sequence>
<dbReference type="Proteomes" id="UP001177021">
    <property type="component" value="Unassembled WGS sequence"/>
</dbReference>
<keyword evidence="2" id="KW-1185">Reference proteome</keyword>
<name>A0ACB0IZA5_TRIPR</name>
<proteinExistence type="predicted"/>
<evidence type="ECO:0000313" key="2">
    <source>
        <dbReference type="Proteomes" id="UP001177021"/>
    </source>
</evidence>
<accession>A0ACB0IZA5</accession>